<keyword evidence="12" id="KW-1185">Reference proteome</keyword>
<keyword evidence="7" id="KW-0999">Mitochondrion inner membrane</keyword>
<comment type="subcellular location">
    <subcellularLocation>
        <location evidence="2">Mitochondrion inner membrane</location>
        <topology evidence="2">Single-pass membrane protein</topology>
        <orientation evidence="2">Matrix side</orientation>
    </subcellularLocation>
</comment>
<evidence type="ECO:0000313" key="12">
    <source>
        <dbReference type="Proteomes" id="UP000050795"/>
    </source>
</evidence>
<dbReference type="GO" id="GO:0022900">
    <property type="term" value="P:electron transport chain"/>
    <property type="evidence" value="ECO:0007669"/>
    <property type="project" value="InterPro"/>
</dbReference>
<proteinExistence type="inferred from homology"/>
<evidence type="ECO:0000256" key="1">
    <source>
        <dbReference type="ARBA" id="ARBA00003195"/>
    </source>
</evidence>
<dbReference type="Pfam" id="PF08122">
    <property type="entry name" value="NDUF_B12"/>
    <property type="match status" value="1"/>
</dbReference>
<evidence type="ECO:0000256" key="8">
    <source>
        <dbReference type="ARBA" id="ARBA00022982"/>
    </source>
</evidence>
<evidence type="ECO:0000256" key="2">
    <source>
        <dbReference type="ARBA" id="ARBA00004298"/>
    </source>
</evidence>
<evidence type="ECO:0008006" key="15">
    <source>
        <dbReference type="Google" id="ProtNLM"/>
    </source>
</evidence>
<evidence type="ECO:0000313" key="14">
    <source>
        <dbReference type="WBParaSite" id="TREG1_76860.2"/>
    </source>
</evidence>
<dbReference type="InterPro" id="IPR012576">
    <property type="entry name" value="NDUFB3"/>
</dbReference>
<comment type="function">
    <text evidence="1">Accessory subunit of the mitochondrial membrane respiratory chain NADH dehydrogenase (Complex I), that is believed not to be involved in catalysis. Complex I functions in the transfer of electrons from NADH to the respiratory chain. The immediate electron acceptor for the enzyme is believed to be ubiquinone.</text>
</comment>
<comment type="similarity">
    <text evidence="3">Belongs to the complex I NDUFB3 subunit family.</text>
</comment>
<evidence type="ECO:0000256" key="4">
    <source>
        <dbReference type="ARBA" id="ARBA00022448"/>
    </source>
</evidence>
<evidence type="ECO:0000256" key="7">
    <source>
        <dbReference type="ARBA" id="ARBA00022792"/>
    </source>
</evidence>
<organism evidence="12 13">
    <name type="scientific">Trichobilharzia regenti</name>
    <name type="common">Nasal bird schistosome</name>
    <dbReference type="NCBI Taxonomy" id="157069"/>
    <lineage>
        <taxon>Eukaryota</taxon>
        <taxon>Metazoa</taxon>
        <taxon>Spiralia</taxon>
        <taxon>Lophotrochozoa</taxon>
        <taxon>Platyhelminthes</taxon>
        <taxon>Trematoda</taxon>
        <taxon>Digenea</taxon>
        <taxon>Strigeidida</taxon>
        <taxon>Schistosomatoidea</taxon>
        <taxon>Schistosomatidae</taxon>
        <taxon>Trichobilharzia</taxon>
    </lineage>
</organism>
<evidence type="ECO:0000313" key="13">
    <source>
        <dbReference type="WBParaSite" id="TREG1_76860.1"/>
    </source>
</evidence>
<dbReference type="WBParaSite" id="TREG1_76860.2">
    <property type="protein sequence ID" value="TREG1_76860.2"/>
    <property type="gene ID" value="TREG1_76860"/>
</dbReference>
<keyword evidence="6" id="KW-0812">Transmembrane</keyword>
<name>A0AA85K4D3_TRIRE</name>
<dbReference type="Proteomes" id="UP000050795">
    <property type="component" value="Unassembled WGS sequence"/>
</dbReference>
<keyword evidence="11" id="KW-0472">Membrane</keyword>
<protein>
    <recommendedName>
        <fullName evidence="15">Complex I-B12</fullName>
    </recommendedName>
</protein>
<evidence type="ECO:0000256" key="9">
    <source>
        <dbReference type="ARBA" id="ARBA00022989"/>
    </source>
</evidence>
<dbReference type="WBParaSite" id="TREG1_76860.1">
    <property type="protein sequence ID" value="TREG1_76860.1"/>
    <property type="gene ID" value="TREG1_76860"/>
</dbReference>
<keyword evidence="8" id="KW-0249">Electron transport</keyword>
<evidence type="ECO:0000256" key="11">
    <source>
        <dbReference type="ARBA" id="ARBA00023136"/>
    </source>
</evidence>
<dbReference type="GO" id="GO:0005743">
    <property type="term" value="C:mitochondrial inner membrane"/>
    <property type="evidence" value="ECO:0007669"/>
    <property type="project" value="UniProtKB-SubCell"/>
</dbReference>
<evidence type="ECO:0000256" key="3">
    <source>
        <dbReference type="ARBA" id="ARBA00005667"/>
    </source>
</evidence>
<keyword evidence="5" id="KW-0679">Respiratory chain</keyword>
<sequence length="97" mass="11680">MKVDWQCPDWRSYNTDHPSLKAHVEKLAKHGLKDPWIRNYAWHYSPKIYKTRFQWVKELFLRRLPHGIALGLAATVVINGFDHWRRQQEHHVSTAEH</sequence>
<keyword evidence="4" id="KW-0813">Transport</keyword>
<evidence type="ECO:0000256" key="6">
    <source>
        <dbReference type="ARBA" id="ARBA00022692"/>
    </source>
</evidence>
<accession>A0AA85K4D3</accession>
<reference evidence="13 14" key="2">
    <citation type="submission" date="2023-11" db="UniProtKB">
        <authorList>
            <consortium name="WormBaseParasite"/>
        </authorList>
    </citation>
    <scope>IDENTIFICATION</scope>
</reference>
<dbReference type="AlphaFoldDB" id="A0AA85K4D3"/>
<reference evidence="12" key="1">
    <citation type="submission" date="2022-06" db="EMBL/GenBank/DDBJ databases">
        <authorList>
            <person name="Berger JAMES D."/>
            <person name="Berger JAMES D."/>
        </authorList>
    </citation>
    <scope>NUCLEOTIDE SEQUENCE [LARGE SCALE GENOMIC DNA]</scope>
</reference>
<keyword evidence="10" id="KW-0496">Mitochondrion</keyword>
<evidence type="ECO:0000256" key="5">
    <source>
        <dbReference type="ARBA" id="ARBA00022660"/>
    </source>
</evidence>
<evidence type="ECO:0000256" key="10">
    <source>
        <dbReference type="ARBA" id="ARBA00023128"/>
    </source>
</evidence>
<keyword evidence="9" id="KW-1133">Transmembrane helix</keyword>